<organism evidence="1 2">
    <name type="scientific">Pistacia atlantica</name>
    <dbReference type="NCBI Taxonomy" id="434234"/>
    <lineage>
        <taxon>Eukaryota</taxon>
        <taxon>Viridiplantae</taxon>
        <taxon>Streptophyta</taxon>
        <taxon>Embryophyta</taxon>
        <taxon>Tracheophyta</taxon>
        <taxon>Spermatophyta</taxon>
        <taxon>Magnoliopsida</taxon>
        <taxon>eudicotyledons</taxon>
        <taxon>Gunneridae</taxon>
        <taxon>Pentapetalae</taxon>
        <taxon>rosids</taxon>
        <taxon>malvids</taxon>
        <taxon>Sapindales</taxon>
        <taxon>Anacardiaceae</taxon>
        <taxon>Pistacia</taxon>
    </lineage>
</organism>
<protein>
    <submittedName>
        <fullName evidence="1">Uncharacterized protein</fullName>
    </submittedName>
</protein>
<sequence>MCSKQPRLLSCNYYHDCIFADFDIDDFHATCYMGALFFGLIILLVDCILELSLTTARLPVFFKQKELCFYPAWAYAIPASLFKIPLLVTESVTRTCLIMSLGKALRPRGFALLILCSKVFPSAHSTFRRAPYLYIYVSVFRISLPDSGCCHDSRGFAVLIVLLFCGFVITHSSNAWVVEVGFLVSPLTYGEIGLSVNEFLAPRWQKVSSYRNTFWFLSSRKLCNNLLNANAAPGSSLQEKLAKIQGSRDSNEDKHVEERSKNSPMKGDFNFLLSVGWSYFLNHLISNISGCEEKKKLQLLSDVTSALRPGVHTALMGVSGAGKSTLLYCMAGRKTTGHIKGQTNFLNLFIVSWLLSYKLIVNHTTSKPNRKGLTSLNEHI</sequence>
<evidence type="ECO:0000313" key="2">
    <source>
        <dbReference type="Proteomes" id="UP001164250"/>
    </source>
</evidence>
<keyword evidence="2" id="KW-1185">Reference proteome</keyword>
<accession>A0ACC1A0I0</accession>
<name>A0ACC1A0I0_9ROSI</name>
<dbReference type="Proteomes" id="UP001164250">
    <property type="component" value="Chromosome 13"/>
</dbReference>
<reference evidence="2" key="1">
    <citation type="journal article" date="2023" name="G3 (Bethesda)">
        <title>Genome assembly and association tests identify interacting loci associated with vigor, precocity, and sex in interspecific pistachio rootstocks.</title>
        <authorList>
            <person name="Palmer W."/>
            <person name="Jacygrad E."/>
            <person name="Sagayaradj S."/>
            <person name="Cavanaugh K."/>
            <person name="Han R."/>
            <person name="Bertier L."/>
            <person name="Beede B."/>
            <person name="Kafkas S."/>
            <person name="Golino D."/>
            <person name="Preece J."/>
            <person name="Michelmore R."/>
        </authorList>
    </citation>
    <scope>NUCLEOTIDE SEQUENCE [LARGE SCALE GENOMIC DNA]</scope>
</reference>
<gene>
    <name evidence="1" type="ORF">Patl1_24243</name>
</gene>
<dbReference type="EMBL" id="CM047909">
    <property type="protein sequence ID" value="KAJ0080322.1"/>
    <property type="molecule type" value="Genomic_DNA"/>
</dbReference>
<comment type="caution">
    <text evidence="1">The sequence shown here is derived from an EMBL/GenBank/DDBJ whole genome shotgun (WGS) entry which is preliminary data.</text>
</comment>
<proteinExistence type="predicted"/>
<evidence type="ECO:0000313" key="1">
    <source>
        <dbReference type="EMBL" id="KAJ0080322.1"/>
    </source>
</evidence>